<sequence length="616" mass="69824">SNHLANSTQCQARSAVCRRCNKRGHFARVYKDTSRLMDNKKQEESSQLIKKIILQVESDNSNSNRYPECTITINNRAIRVYADSCSPFTIINSQNLKVIEKENGIDLSIADIYPKGYNRDPIYLKGMFTGIISFKGRSTVGKIYVVEDGSSLLGWQHQKELGIKLDLNNPDQVICVESLNSGEPFIHEFPEIFSGKLGLLKNFQHKIKIKPRAKAVAHKTRPIPHLLKNAVKEELNRLENLGIIQPVDCSEWLAPIVVAKKSNGKDIRLCVDLRDLNRNIWVERYPLPRIHEVLSTMGKAAYFSVLDLSNAYHQIELHPDSKWLTAFTTPFGSFMFNRMPFGLASAAAVFQKVIQNILGDLPNTLCFQDDVLVYGVTEEEHNERLRAVLLKLKMAGLTLRSEKCQLGVGSVEYLGHIISKDGFKPKFSLVDAVKKADPPKNKDELRSFLGLAEFMSKYVKTFSSISHKLRELLKNHAPFIWLEDHNSAFEQIKLAIVEAPHLSNFDHNRKTILTTDASKLGLGAALSQIVDGEERIIAFASKALNDAESNYSVIEREALVVFWAVKHFKFFLWGTQFILRTDHKPLVYVFSTKGFSNSTPRIARWILGLENFCFNV</sequence>
<dbReference type="InterPro" id="IPR041373">
    <property type="entry name" value="RT_RNaseH"/>
</dbReference>
<dbReference type="PANTHER" id="PTHR37984:SF9">
    <property type="entry name" value="INTEGRASE CATALYTIC DOMAIN-CONTAINING PROTEIN"/>
    <property type="match status" value="1"/>
</dbReference>
<evidence type="ECO:0000256" key="6">
    <source>
        <dbReference type="ARBA" id="ARBA00022759"/>
    </source>
</evidence>
<feature type="non-terminal residue" evidence="10">
    <location>
        <position position="1"/>
    </location>
</feature>
<evidence type="ECO:0000256" key="8">
    <source>
        <dbReference type="ARBA" id="ARBA00022918"/>
    </source>
</evidence>
<dbReference type="EC" id="3.1.26.4" evidence="2"/>
<keyword evidence="8" id="KW-0695">RNA-directed DNA polymerase</keyword>
<evidence type="ECO:0000313" key="11">
    <source>
        <dbReference type="Proteomes" id="UP001066276"/>
    </source>
</evidence>
<reference evidence="10" key="1">
    <citation type="journal article" date="2022" name="bioRxiv">
        <title>Sequencing and chromosome-scale assembly of the giantPleurodeles waltlgenome.</title>
        <authorList>
            <person name="Brown T."/>
            <person name="Elewa A."/>
            <person name="Iarovenko S."/>
            <person name="Subramanian E."/>
            <person name="Araus A.J."/>
            <person name="Petzold A."/>
            <person name="Susuki M."/>
            <person name="Suzuki K.-i.T."/>
            <person name="Hayashi T."/>
            <person name="Toyoda A."/>
            <person name="Oliveira C."/>
            <person name="Osipova E."/>
            <person name="Leigh N.D."/>
            <person name="Simon A."/>
            <person name="Yun M.H."/>
        </authorList>
    </citation>
    <scope>NUCLEOTIDE SEQUENCE</scope>
    <source>
        <strain evidence="10">20211129_DDA</strain>
        <tissue evidence="10">Liver</tissue>
    </source>
</reference>
<gene>
    <name evidence="10" type="ORF">NDU88_007115</name>
</gene>
<dbReference type="Gene3D" id="3.10.10.10">
    <property type="entry name" value="HIV Type 1 Reverse Transcriptase, subunit A, domain 1"/>
    <property type="match status" value="1"/>
</dbReference>
<feature type="non-terminal residue" evidence="10">
    <location>
        <position position="616"/>
    </location>
</feature>
<dbReference type="PROSITE" id="PS50878">
    <property type="entry name" value="RT_POL"/>
    <property type="match status" value="1"/>
</dbReference>
<dbReference type="InterPro" id="IPR043502">
    <property type="entry name" value="DNA/RNA_pol_sf"/>
</dbReference>
<dbReference type="EMBL" id="JANPWB010000002">
    <property type="protein sequence ID" value="KAJ1211759.1"/>
    <property type="molecule type" value="Genomic_DNA"/>
</dbReference>
<organism evidence="10 11">
    <name type="scientific">Pleurodeles waltl</name>
    <name type="common">Iberian ribbed newt</name>
    <dbReference type="NCBI Taxonomy" id="8319"/>
    <lineage>
        <taxon>Eukaryota</taxon>
        <taxon>Metazoa</taxon>
        <taxon>Chordata</taxon>
        <taxon>Craniata</taxon>
        <taxon>Vertebrata</taxon>
        <taxon>Euteleostomi</taxon>
        <taxon>Amphibia</taxon>
        <taxon>Batrachia</taxon>
        <taxon>Caudata</taxon>
        <taxon>Salamandroidea</taxon>
        <taxon>Salamandridae</taxon>
        <taxon>Pleurodelinae</taxon>
        <taxon>Pleurodeles</taxon>
    </lineage>
</organism>
<dbReference type="Pfam" id="PF17917">
    <property type="entry name" value="RT_RNaseH"/>
    <property type="match status" value="1"/>
</dbReference>
<evidence type="ECO:0000256" key="2">
    <source>
        <dbReference type="ARBA" id="ARBA00012180"/>
    </source>
</evidence>
<accession>A0AAV7WCH9</accession>
<dbReference type="SUPFAM" id="SSF56672">
    <property type="entry name" value="DNA/RNA polymerases"/>
    <property type="match status" value="1"/>
</dbReference>
<dbReference type="PANTHER" id="PTHR37984">
    <property type="entry name" value="PROTEIN CBG26694"/>
    <property type="match status" value="1"/>
</dbReference>
<evidence type="ECO:0000256" key="3">
    <source>
        <dbReference type="ARBA" id="ARBA00022679"/>
    </source>
</evidence>
<keyword evidence="4" id="KW-0548">Nucleotidyltransferase</keyword>
<dbReference type="FunFam" id="3.30.70.270:FF:000020">
    <property type="entry name" value="Transposon Tf2-6 polyprotein-like Protein"/>
    <property type="match status" value="1"/>
</dbReference>
<proteinExistence type="inferred from homology"/>
<name>A0AAV7WCH9_PLEWA</name>
<evidence type="ECO:0000313" key="10">
    <source>
        <dbReference type="EMBL" id="KAJ1211759.1"/>
    </source>
</evidence>
<keyword evidence="3" id="KW-0808">Transferase</keyword>
<dbReference type="AlphaFoldDB" id="A0AAV7WCH9"/>
<keyword evidence="7" id="KW-0378">Hydrolase</keyword>
<evidence type="ECO:0000256" key="5">
    <source>
        <dbReference type="ARBA" id="ARBA00022722"/>
    </source>
</evidence>
<keyword evidence="11" id="KW-1185">Reference proteome</keyword>
<evidence type="ECO:0000256" key="4">
    <source>
        <dbReference type="ARBA" id="ARBA00022695"/>
    </source>
</evidence>
<dbReference type="Pfam" id="PF00078">
    <property type="entry name" value="RVT_1"/>
    <property type="match status" value="1"/>
</dbReference>
<evidence type="ECO:0000256" key="7">
    <source>
        <dbReference type="ARBA" id="ARBA00022801"/>
    </source>
</evidence>
<dbReference type="InterPro" id="IPR000477">
    <property type="entry name" value="RT_dom"/>
</dbReference>
<dbReference type="InterPro" id="IPR050951">
    <property type="entry name" value="Retrovirus_Pol_polyprotein"/>
</dbReference>
<feature type="domain" description="Reverse transcriptase" evidence="9">
    <location>
        <begin position="191"/>
        <end position="418"/>
    </location>
</feature>
<dbReference type="GO" id="GO:0003964">
    <property type="term" value="F:RNA-directed DNA polymerase activity"/>
    <property type="evidence" value="ECO:0007669"/>
    <property type="project" value="UniProtKB-KW"/>
</dbReference>
<evidence type="ECO:0000259" key="9">
    <source>
        <dbReference type="PROSITE" id="PS50878"/>
    </source>
</evidence>
<comment type="similarity">
    <text evidence="1">Belongs to the beta type-B retroviral polymerase family. HERV class-II K(HML-2) pol subfamily.</text>
</comment>
<comment type="caution">
    <text evidence="10">The sequence shown here is derived from an EMBL/GenBank/DDBJ whole genome shotgun (WGS) entry which is preliminary data.</text>
</comment>
<dbReference type="CDD" id="cd09274">
    <property type="entry name" value="RNase_HI_RT_Ty3"/>
    <property type="match status" value="1"/>
</dbReference>
<dbReference type="InterPro" id="IPR043128">
    <property type="entry name" value="Rev_trsase/Diguanyl_cyclase"/>
</dbReference>
<dbReference type="Gene3D" id="3.30.70.270">
    <property type="match status" value="2"/>
</dbReference>
<protein>
    <recommendedName>
        <fullName evidence="2">ribonuclease H</fullName>
        <ecNumber evidence="2">3.1.26.4</ecNumber>
    </recommendedName>
</protein>
<evidence type="ECO:0000256" key="1">
    <source>
        <dbReference type="ARBA" id="ARBA00010879"/>
    </source>
</evidence>
<dbReference type="Proteomes" id="UP001066276">
    <property type="component" value="Chromosome 1_2"/>
</dbReference>
<keyword evidence="5" id="KW-0540">Nuclease</keyword>
<dbReference type="CDD" id="cd01647">
    <property type="entry name" value="RT_LTR"/>
    <property type="match status" value="1"/>
</dbReference>
<dbReference type="GO" id="GO:0004523">
    <property type="term" value="F:RNA-DNA hybrid ribonuclease activity"/>
    <property type="evidence" value="ECO:0007669"/>
    <property type="project" value="UniProtKB-EC"/>
</dbReference>
<keyword evidence="6" id="KW-0255">Endonuclease</keyword>